<name>A0AAV3FK74_BIFLL</name>
<comment type="caution">
    <text evidence="2">The sequence shown here is derived from an EMBL/GenBank/DDBJ whole genome shotgun (WGS) entry which is preliminary data.</text>
</comment>
<dbReference type="EMBL" id="AJTJ01000085">
    <property type="protein sequence ID" value="EIJ24379.1"/>
    <property type="molecule type" value="Genomic_DNA"/>
</dbReference>
<dbReference type="Proteomes" id="UP000005929">
    <property type="component" value="Unassembled WGS sequence"/>
</dbReference>
<protein>
    <recommendedName>
        <fullName evidence="4">DNA polymerase III subunit epsilon</fullName>
    </recommendedName>
</protein>
<evidence type="ECO:0000313" key="2">
    <source>
        <dbReference type="EMBL" id="EIJ24379.1"/>
    </source>
</evidence>
<proteinExistence type="predicted"/>
<evidence type="ECO:0008006" key="4">
    <source>
        <dbReference type="Google" id="ProtNLM"/>
    </source>
</evidence>
<reference evidence="2 3" key="1">
    <citation type="journal article" date="2013" name="Genome Announc.">
        <title>Draft Genome Sequences of Two Pairs of Human Intestinal Bifidobacterium longum subsp. longum Strains, 44B and 1-6B and 35B and 2-2B, Consecutively Isolated from Two Children after a 5-Year Time Period.</title>
        <authorList>
            <person name="Shkoporov A.N."/>
            <person name="Efimov B.A."/>
            <person name="Khokhlova E.V."/>
            <person name="Chaplin A.V."/>
            <person name="Kafarskaya L.I."/>
            <person name="Durkin A.S."/>
            <person name="McCorrison J."/>
            <person name="Torralba M."/>
            <person name="Gillis M."/>
            <person name="Sutton G."/>
            <person name="Weibel D.B."/>
            <person name="Nelson K.E."/>
            <person name="Smeianov V.V."/>
        </authorList>
    </citation>
    <scope>NUCLEOTIDE SEQUENCE [LARGE SCALE GENOMIC DNA]</scope>
    <source>
        <strain evidence="2 3">2-2B</strain>
    </source>
</reference>
<evidence type="ECO:0000256" key="1">
    <source>
        <dbReference type="SAM" id="MobiDB-lite"/>
    </source>
</evidence>
<dbReference type="GO" id="GO:0003676">
    <property type="term" value="F:nucleic acid binding"/>
    <property type="evidence" value="ECO:0007669"/>
    <property type="project" value="InterPro"/>
</dbReference>
<dbReference type="InterPro" id="IPR012337">
    <property type="entry name" value="RNaseH-like_sf"/>
</dbReference>
<organism evidence="2 3">
    <name type="scientific">Bifidobacterium longum subsp. longum 2-2B</name>
    <dbReference type="NCBI Taxonomy" id="1161745"/>
    <lineage>
        <taxon>Bacteria</taxon>
        <taxon>Bacillati</taxon>
        <taxon>Actinomycetota</taxon>
        <taxon>Actinomycetes</taxon>
        <taxon>Bifidobacteriales</taxon>
        <taxon>Bifidobacteriaceae</taxon>
        <taxon>Bifidobacterium</taxon>
    </lineage>
</organism>
<gene>
    <name evidence="2" type="ORF">HMPREF1315_1843</name>
</gene>
<accession>A0AAV3FK74</accession>
<feature type="compositionally biased region" description="Gly residues" evidence="1">
    <location>
        <begin position="497"/>
        <end position="516"/>
    </location>
</feature>
<feature type="region of interest" description="Disordered" evidence="1">
    <location>
        <begin position="160"/>
        <end position="194"/>
    </location>
</feature>
<dbReference type="RefSeq" id="WP_007057786.1">
    <property type="nucleotide sequence ID" value="NZ_AJTJ01000085.1"/>
</dbReference>
<dbReference type="Gene3D" id="3.30.420.10">
    <property type="entry name" value="Ribonuclease H-like superfamily/Ribonuclease H"/>
    <property type="match status" value="1"/>
</dbReference>
<evidence type="ECO:0000313" key="3">
    <source>
        <dbReference type="Proteomes" id="UP000005929"/>
    </source>
</evidence>
<dbReference type="AlphaFoldDB" id="A0AAV3FK74"/>
<feature type="region of interest" description="Disordered" evidence="1">
    <location>
        <begin position="494"/>
        <end position="516"/>
    </location>
</feature>
<sequence>MIDRTWLDAAKGDIPQWAASMPKDADGTTIDWDWVRSLDLMHGISVLLALAADGEQYGETAAQPQLGLDQLEPTPQAIHDALKIDYATREHLESIIAQCNSTFMTDYDRFIGSYRLPRALAYANRRLNDNINTLLHLGEQQHLWAVSRERRGRATIAVLKPYSGSGPSNDDQGMLDLSGEAGGTSAGNTAAENSDVKFPTTVALDDVQDRTAAILDARAERRKAQRFQKRAGDAAMARANLSGATSPGGAALPGGAAASGNATGHHPKPDWRDAYLPGRDVDAVMGIDIETTGIDPARDYIIDVGFEFMNMASPRPAGEPETYAYEQGYYAAGDAYGQSRLAFGVPPENAALGNALIAKLTGIDVRGRSSEAGYRLFDEWPQAQAGLLARLTQQPYVAHNATFEHSWFMLNVAGYAESYRAGRITIIDTLPMSRQWDPGAVPTNEHPYGDNTLDAYAKRQGALDSAHNERHLGLEDSHIMLVAMKHHLAALKAQGKGPWGSTGRAGVGGKSCGRKR</sequence>
<dbReference type="SUPFAM" id="SSF53098">
    <property type="entry name" value="Ribonuclease H-like"/>
    <property type="match status" value="1"/>
</dbReference>
<feature type="compositionally biased region" description="Low complexity" evidence="1">
    <location>
        <begin position="241"/>
        <end position="260"/>
    </location>
</feature>
<feature type="region of interest" description="Disordered" evidence="1">
    <location>
        <begin position="241"/>
        <end position="273"/>
    </location>
</feature>
<dbReference type="InterPro" id="IPR036397">
    <property type="entry name" value="RNaseH_sf"/>
</dbReference>